<dbReference type="InterPro" id="IPR050289">
    <property type="entry name" value="TorD/DmsD_chaperones"/>
</dbReference>
<evidence type="ECO:0000313" key="3">
    <source>
        <dbReference type="Proteomes" id="UP000501058"/>
    </source>
</evidence>
<dbReference type="InterPro" id="IPR020945">
    <property type="entry name" value="DMSO/NO3_reduct_chaperone"/>
</dbReference>
<dbReference type="Gene3D" id="1.10.3480.10">
    <property type="entry name" value="TorD-like"/>
    <property type="match status" value="1"/>
</dbReference>
<dbReference type="AlphaFoldDB" id="A0A6G7Y7K4"/>
<dbReference type="Pfam" id="PF02613">
    <property type="entry name" value="Nitrate_red_del"/>
    <property type="match status" value="1"/>
</dbReference>
<name>A0A6G7Y7K4_9ACTN</name>
<evidence type="ECO:0000313" key="2">
    <source>
        <dbReference type="EMBL" id="QIK72628.1"/>
    </source>
</evidence>
<protein>
    <submittedName>
        <fullName evidence="2">Dehydrogenase</fullName>
    </submittedName>
</protein>
<dbReference type="EMBL" id="CP049865">
    <property type="protein sequence ID" value="QIK72628.1"/>
    <property type="molecule type" value="Genomic_DNA"/>
</dbReference>
<dbReference type="InterPro" id="IPR036411">
    <property type="entry name" value="TorD-like_sf"/>
</dbReference>
<dbReference type="PANTHER" id="PTHR34227">
    <property type="entry name" value="CHAPERONE PROTEIN YCDY"/>
    <property type="match status" value="1"/>
</dbReference>
<dbReference type="Proteomes" id="UP000501058">
    <property type="component" value="Chromosome"/>
</dbReference>
<dbReference type="PANTHER" id="PTHR34227:SF1">
    <property type="entry name" value="DIMETHYL SULFOXIDE REDUCTASE CHAPERONE-RELATED"/>
    <property type="match status" value="1"/>
</dbReference>
<dbReference type="KEGG" id="prv:G7070_10550"/>
<organism evidence="2 3">
    <name type="scientific">Propioniciclava coleopterorum</name>
    <dbReference type="NCBI Taxonomy" id="2714937"/>
    <lineage>
        <taxon>Bacteria</taxon>
        <taxon>Bacillati</taxon>
        <taxon>Actinomycetota</taxon>
        <taxon>Actinomycetes</taxon>
        <taxon>Propionibacteriales</taxon>
        <taxon>Propionibacteriaceae</taxon>
        <taxon>Propioniciclava</taxon>
    </lineage>
</organism>
<reference evidence="2 3" key="1">
    <citation type="submission" date="2020-03" db="EMBL/GenBank/DDBJ databases">
        <title>Propioniciclava sp. nov., isolated from Hydrophilus acuminatus.</title>
        <authorList>
            <person name="Hyun D.-W."/>
            <person name="Bae J.-W."/>
        </authorList>
    </citation>
    <scope>NUCLEOTIDE SEQUENCE [LARGE SCALE GENOMIC DNA]</scope>
    <source>
        <strain evidence="2 3">HDW11</strain>
    </source>
</reference>
<sequence>MDPQQLESIAAMLGVVGRLHREPPGDTELGLLRALVDQWPLDAAPDSDAGLELWRASADAGEDAAQIRADHDRLYGVAAKAVVAPFESVQREKDRLVFGQATHQVRDAYARLGLQAPELNREPDDHVGLELDFLSQALLLARDAADAGDAAASARILDAAADFLREHPRAWVPDVMATVRDEADTAFMRGLALLTRAVLDAADRSLPARD</sequence>
<dbReference type="RefSeq" id="WP_166233702.1">
    <property type="nucleotide sequence ID" value="NZ_CP049865.1"/>
</dbReference>
<evidence type="ECO:0000256" key="1">
    <source>
        <dbReference type="ARBA" id="ARBA00023186"/>
    </source>
</evidence>
<accession>A0A6G7Y7K4</accession>
<gene>
    <name evidence="2" type="ORF">G7070_10550</name>
</gene>
<dbReference type="SUPFAM" id="SSF89155">
    <property type="entry name" value="TorD-like"/>
    <property type="match status" value="1"/>
</dbReference>
<keyword evidence="3" id="KW-1185">Reference proteome</keyword>
<keyword evidence="1" id="KW-0143">Chaperone</keyword>
<proteinExistence type="predicted"/>